<dbReference type="Pfam" id="PF10186">
    <property type="entry name" value="ATG14"/>
    <property type="match status" value="1"/>
</dbReference>
<evidence type="ECO:0000256" key="3">
    <source>
        <dbReference type="ARBA" id="ARBA00023054"/>
    </source>
</evidence>
<feature type="compositionally biased region" description="Polar residues" evidence="4">
    <location>
        <begin position="282"/>
        <end position="294"/>
    </location>
</feature>
<dbReference type="OrthoDB" id="16772at2759"/>
<reference evidence="5" key="1">
    <citation type="journal article" date="2020" name="Stud. Mycol.">
        <title>101 Dothideomycetes genomes: a test case for predicting lifestyles and emergence of pathogens.</title>
        <authorList>
            <person name="Haridas S."/>
            <person name="Albert R."/>
            <person name="Binder M."/>
            <person name="Bloem J."/>
            <person name="Labutti K."/>
            <person name="Salamov A."/>
            <person name="Andreopoulos B."/>
            <person name="Baker S."/>
            <person name="Barry K."/>
            <person name="Bills G."/>
            <person name="Bluhm B."/>
            <person name="Cannon C."/>
            <person name="Castanera R."/>
            <person name="Culley D."/>
            <person name="Daum C."/>
            <person name="Ezra D."/>
            <person name="Gonzalez J."/>
            <person name="Henrissat B."/>
            <person name="Kuo A."/>
            <person name="Liang C."/>
            <person name="Lipzen A."/>
            <person name="Lutzoni F."/>
            <person name="Magnuson J."/>
            <person name="Mondo S."/>
            <person name="Nolan M."/>
            <person name="Ohm R."/>
            <person name="Pangilinan J."/>
            <person name="Park H.-J."/>
            <person name="Ramirez L."/>
            <person name="Alfaro M."/>
            <person name="Sun H."/>
            <person name="Tritt A."/>
            <person name="Yoshinaga Y."/>
            <person name="Zwiers L.-H."/>
            <person name="Turgeon B."/>
            <person name="Goodwin S."/>
            <person name="Spatafora J."/>
            <person name="Crous P."/>
            <person name="Grigoriev I."/>
        </authorList>
    </citation>
    <scope>NUCLEOTIDE SEQUENCE</scope>
    <source>
        <strain evidence="5">CBS 627.86</strain>
    </source>
</reference>
<feature type="compositionally biased region" description="Polar residues" evidence="4">
    <location>
        <begin position="124"/>
        <end position="137"/>
    </location>
</feature>
<evidence type="ECO:0000256" key="4">
    <source>
        <dbReference type="SAM" id="MobiDB-lite"/>
    </source>
</evidence>
<dbReference type="GO" id="GO:0000323">
    <property type="term" value="C:lytic vacuole"/>
    <property type="evidence" value="ECO:0007669"/>
    <property type="project" value="TreeGrafter"/>
</dbReference>
<gene>
    <name evidence="5" type="ORF">BDV96DRAFT_488636</name>
</gene>
<dbReference type="EMBL" id="ML977317">
    <property type="protein sequence ID" value="KAF2118505.1"/>
    <property type="molecule type" value="Genomic_DNA"/>
</dbReference>
<feature type="region of interest" description="Disordered" evidence="4">
    <location>
        <begin position="276"/>
        <end position="295"/>
    </location>
</feature>
<evidence type="ECO:0000313" key="5">
    <source>
        <dbReference type="EMBL" id="KAF2118505.1"/>
    </source>
</evidence>
<feature type="compositionally biased region" description="Polar residues" evidence="4">
    <location>
        <begin position="476"/>
        <end position="490"/>
    </location>
</feature>
<dbReference type="AlphaFoldDB" id="A0A6A5ZH13"/>
<proteinExistence type="inferred from homology"/>
<evidence type="ECO:0000313" key="6">
    <source>
        <dbReference type="Proteomes" id="UP000799770"/>
    </source>
</evidence>
<comment type="similarity">
    <text evidence="1">Belongs to the ATG14 family.</text>
</comment>
<organism evidence="5 6">
    <name type="scientific">Lophiotrema nucula</name>
    <dbReference type="NCBI Taxonomy" id="690887"/>
    <lineage>
        <taxon>Eukaryota</taxon>
        <taxon>Fungi</taxon>
        <taxon>Dikarya</taxon>
        <taxon>Ascomycota</taxon>
        <taxon>Pezizomycotina</taxon>
        <taxon>Dothideomycetes</taxon>
        <taxon>Pleosporomycetidae</taxon>
        <taxon>Pleosporales</taxon>
        <taxon>Lophiotremataceae</taxon>
        <taxon>Lophiotrema</taxon>
    </lineage>
</organism>
<feature type="region of interest" description="Disordered" evidence="4">
    <location>
        <begin position="119"/>
        <end position="138"/>
    </location>
</feature>
<keyword evidence="3" id="KW-0175">Coiled coil</keyword>
<dbReference type="InterPro" id="IPR018791">
    <property type="entry name" value="UV_resistance/autophagy_Atg14"/>
</dbReference>
<dbReference type="PANTHER" id="PTHR15157:SF13">
    <property type="entry name" value="AUTOPHAGY-RELATED PROTEIN 14"/>
    <property type="match status" value="1"/>
</dbReference>
<feature type="region of interest" description="Disordered" evidence="4">
    <location>
        <begin position="471"/>
        <end position="529"/>
    </location>
</feature>
<dbReference type="GO" id="GO:0000149">
    <property type="term" value="F:SNARE binding"/>
    <property type="evidence" value="ECO:0007669"/>
    <property type="project" value="TreeGrafter"/>
</dbReference>
<dbReference type="GO" id="GO:0005768">
    <property type="term" value="C:endosome"/>
    <property type="evidence" value="ECO:0007669"/>
    <property type="project" value="TreeGrafter"/>
</dbReference>
<keyword evidence="6" id="KW-1185">Reference proteome</keyword>
<dbReference type="GO" id="GO:0035493">
    <property type="term" value="P:SNARE complex assembly"/>
    <property type="evidence" value="ECO:0007669"/>
    <property type="project" value="TreeGrafter"/>
</dbReference>
<evidence type="ECO:0000256" key="2">
    <source>
        <dbReference type="ARBA" id="ARBA00013807"/>
    </source>
</evidence>
<protein>
    <recommendedName>
        <fullName evidence="2">Autophagy-related protein 14</fullName>
    </recommendedName>
</protein>
<dbReference type="PANTHER" id="PTHR15157">
    <property type="entry name" value="UV RADIATION RESISTANCE-ASSOCIATED GENE PROTEIN"/>
    <property type="match status" value="1"/>
</dbReference>
<name>A0A6A5ZH13_9PLEO</name>
<dbReference type="GO" id="GO:0032991">
    <property type="term" value="C:protein-containing complex"/>
    <property type="evidence" value="ECO:0007669"/>
    <property type="project" value="UniProtKB-ARBA"/>
</dbReference>
<dbReference type="Proteomes" id="UP000799770">
    <property type="component" value="Unassembled WGS sequence"/>
</dbReference>
<evidence type="ECO:0000256" key="1">
    <source>
        <dbReference type="ARBA" id="ARBA00009574"/>
    </source>
</evidence>
<sequence>MECDICGKAGGFNYPVHCITCARAFIELPRIELARALIDRDKVGRHVKAVVEGSEDKASQHVPLTDSRGGILVDRHECTKNVDLQRTQAETAETEERVQLIADQAALLRKRIDETRRQLEQKRASNAQRKSDLSSATYGIDSRRANEVDKVQQAIKRADYKSGKVHQETVEWRQYLCTTAAKLAGLKMTRRKVRDGGMIKEVYSIGPGSRLRIYDLRELHEAQSDMISASLNAVAHLVVRVSAYLGVRLPAEITLPHTEYPQATVFQPASSYQGKKVPYPGSTPSHSSTNSPEASRTLEALALLPKPRTLTVDRPLPALAAEDPREYALFIEGVSLLAYDIAWLCRTQGLKNDFNSWEDACPMGLNLYRLLVLQESRKPQQPDNQAAGKQSVKVPVGLGELSHATSYSFMNAANNVAYLSGWKLTPTKIVDELKSHFTAEQQAQEWDVLNQKEWEDMEDVFAEDPVVIGDKRKGSTALNDGRSNITTSVAGSRAADLSGDDSARPKRGVSGWTKLKSRSEDTTKQSIPE</sequence>
<accession>A0A6A5ZH13</accession>